<evidence type="ECO:0000259" key="2">
    <source>
        <dbReference type="PROSITE" id="PS50405"/>
    </source>
</evidence>
<keyword evidence="4" id="KW-1185">Reference proteome</keyword>
<comment type="caution">
    <text evidence="3">The sequence shown here is derived from an EMBL/GenBank/DDBJ whole genome shotgun (WGS) entry which is preliminary data.</text>
</comment>
<feature type="domain" description="GST C-terminal" evidence="2">
    <location>
        <begin position="93"/>
        <end position="219"/>
    </location>
</feature>
<accession>A0A3N2DPT4</accession>
<dbReference type="InterPro" id="IPR040079">
    <property type="entry name" value="Glutathione_S-Trfase"/>
</dbReference>
<dbReference type="Pfam" id="PF13410">
    <property type="entry name" value="GST_C_2"/>
    <property type="match status" value="1"/>
</dbReference>
<evidence type="ECO:0000313" key="4">
    <source>
        <dbReference type="Proteomes" id="UP000275394"/>
    </source>
</evidence>
<feature type="domain" description="GST N-terminal" evidence="1">
    <location>
        <begin position="3"/>
        <end position="86"/>
    </location>
</feature>
<dbReference type="RefSeq" id="WP_211333653.1">
    <property type="nucleotide sequence ID" value="NZ_RKHR01000004.1"/>
</dbReference>
<gene>
    <name evidence="3" type="ORF">EDC56_2286</name>
</gene>
<dbReference type="InterPro" id="IPR036249">
    <property type="entry name" value="Thioredoxin-like_sf"/>
</dbReference>
<dbReference type="PROSITE" id="PS50404">
    <property type="entry name" value="GST_NTER"/>
    <property type="match status" value="1"/>
</dbReference>
<reference evidence="3 4" key="1">
    <citation type="submission" date="2018-11" db="EMBL/GenBank/DDBJ databases">
        <title>Genomic Encyclopedia of Type Strains, Phase IV (KMG-IV): sequencing the most valuable type-strain genomes for metagenomic binning, comparative biology and taxonomic classification.</title>
        <authorList>
            <person name="Goeker M."/>
        </authorList>
    </citation>
    <scope>NUCLEOTIDE SEQUENCE [LARGE SCALE GENOMIC DNA]</scope>
    <source>
        <strain evidence="3 4">DSM 100316</strain>
    </source>
</reference>
<dbReference type="SUPFAM" id="SSF47616">
    <property type="entry name" value="GST C-terminal domain-like"/>
    <property type="match status" value="1"/>
</dbReference>
<dbReference type="InterPro" id="IPR036282">
    <property type="entry name" value="Glutathione-S-Trfase_C_sf"/>
</dbReference>
<dbReference type="AlphaFoldDB" id="A0A3N2DPT4"/>
<evidence type="ECO:0000313" key="3">
    <source>
        <dbReference type="EMBL" id="ROS01838.1"/>
    </source>
</evidence>
<dbReference type="Gene3D" id="3.40.30.10">
    <property type="entry name" value="Glutaredoxin"/>
    <property type="match status" value="1"/>
</dbReference>
<dbReference type="InterPro" id="IPR010987">
    <property type="entry name" value="Glutathione-S-Trfase_C-like"/>
</dbReference>
<dbReference type="CDD" id="cd03196">
    <property type="entry name" value="GST_C_5"/>
    <property type="match status" value="1"/>
</dbReference>
<organism evidence="3 4">
    <name type="scientific">Sinobacterium caligoides</name>
    <dbReference type="NCBI Taxonomy" id="933926"/>
    <lineage>
        <taxon>Bacteria</taxon>
        <taxon>Pseudomonadati</taxon>
        <taxon>Pseudomonadota</taxon>
        <taxon>Gammaproteobacteria</taxon>
        <taxon>Cellvibrionales</taxon>
        <taxon>Spongiibacteraceae</taxon>
        <taxon>Sinobacterium</taxon>
    </lineage>
</organism>
<dbReference type="SFLD" id="SFLDS00019">
    <property type="entry name" value="Glutathione_Transferase_(cytos"/>
    <property type="match status" value="1"/>
</dbReference>
<dbReference type="PROSITE" id="PS50405">
    <property type="entry name" value="GST_CTER"/>
    <property type="match status" value="1"/>
</dbReference>
<dbReference type="EMBL" id="RKHR01000004">
    <property type="protein sequence ID" value="ROS01838.1"/>
    <property type="molecule type" value="Genomic_DNA"/>
</dbReference>
<proteinExistence type="predicted"/>
<keyword evidence="3" id="KW-0808">Transferase</keyword>
<dbReference type="SUPFAM" id="SSF52833">
    <property type="entry name" value="Thioredoxin-like"/>
    <property type="match status" value="1"/>
</dbReference>
<dbReference type="InterPro" id="IPR004045">
    <property type="entry name" value="Glutathione_S-Trfase_N"/>
</dbReference>
<sequence>MPQLPILYSFRRCPYAMRARLAIIYSFSYLQRPLELREVVLKHKPPALLAASPKATVPVLVDANQAVVAESIDIMHWALRQADPDNWLRSDNDEQQRDIQRLINHNDHEFKYWLDRYKYADRHPEHEASYYRQQAELFIASLEQRLQQSRFLIDDQASLADTAIMPFIRQFAHVDRCWFDRQPYPQLQHWLSNWLDSPLFTAIMKKYPAWQEGDAITPFPVAAAD</sequence>
<dbReference type="Pfam" id="PF13417">
    <property type="entry name" value="GST_N_3"/>
    <property type="match status" value="1"/>
</dbReference>
<dbReference type="Gene3D" id="1.20.1050.10">
    <property type="match status" value="1"/>
</dbReference>
<dbReference type="PANTHER" id="PTHR44051:SF8">
    <property type="entry name" value="GLUTATHIONE S-TRANSFERASE GSTA"/>
    <property type="match status" value="1"/>
</dbReference>
<protein>
    <submittedName>
        <fullName evidence="3">Glutathione S-transferase</fullName>
    </submittedName>
</protein>
<evidence type="ECO:0000259" key="1">
    <source>
        <dbReference type="PROSITE" id="PS50404"/>
    </source>
</evidence>
<name>A0A3N2DPT4_9GAMM</name>
<dbReference type="Proteomes" id="UP000275394">
    <property type="component" value="Unassembled WGS sequence"/>
</dbReference>
<dbReference type="PANTHER" id="PTHR44051">
    <property type="entry name" value="GLUTATHIONE S-TRANSFERASE-RELATED"/>
    <property type="match status" value="1"/>
</dbReference>
<dbReference type="GO" id="GO:0016740">
    <property type="term" value="F:transferase activity"/>
    <property type="evidence" value="ECO:0007669"/>
    <property type="project" value="UniProtKB-KW"/>
</dbReference>